<feature type="transmembrane region" description="Helical" evidence="1">
    <location>
        <begin position="506"/>
        <end position="527"/>
    </location>
</feature>
<dbReference type="AlphaFoldDB" id="A0A9D2ES48"/>
<feature type="transmembrane region" description="Helical" evidence="1">
    <location>
        <begin position="28"/>
        <end position="46"/>
    </location>
</feature>
<dbReference type="Proteomes" id="UP000824048">
    <property type="component" value="Unassembled WGS sequence"/>
</dbReference>
<feature type="transmembrane region" description="Helical" evidence="1">
    <location>
        <begin position="169"/>
        <end position="189"/>
    </location>
</feature>
<feature type="transmembrane region" description="Helical" evidence="1">
    <location>
        <begin position="51"/>
        <end position="72"/>
    </location>
</feature>
<gene>
    <name evidence="2" type="ORF">H9811_08820</name>
</gene>
<feature type="transmembrane region" description="Helical" evidence="1">
    <location>
        <begin position="300"/>
        <end position="317"/>
    </location>
</feature>
<feature type="transmembrane region" description="Helical" evidence="1">
    <location>
        <begin position="225"/>
        <end position="245"/>
    </location>
</feature>
<feature type="transmembrane region" description="Helical" evidence="1">
    <location>
        <begin position="421"/>
        <end position="445"/>
    </location>
</feature>
<proteinExistence type="predicted"/>
<feature type="transmembrane region" description="Helical" evidence="1">
    <location>
        <begin position="84"/>
        <end position="105"/>
    </location>
</feature>
<reference evidence="2" key="1">
    <citation type="journal article" date="2021" name="PeerJ">
        <title>Extensive microbial diversity within the chicken gut microbiome revealed by metagenomics and culture.</title>
        <authorList>
            <person name="Gilroy R."/>
            <person name="Ravi A."/>
            <person name="Getino M."/>
            <person name="Pursley I."/>
            <person name="Horton D.L."/>
            <person name="Alikhan N.F."/>
            <person name="Baker D."/>
            <person name="Gharbi K."/>
            <person name="Hall N."/>
            <person name="Watson M."/>
            <person name="Adriaenssens E.M."/>
            <person name="Foster-Nyarko E."/>
            <person name="Jarju S."/>
            <person name="Secka A."/>
            <person name="Antonio M."/>
            <person name="Oren A."/>
            <person name="Chaudhuri R.R."/>
            <person name="La Ragione R."/>
            <person name="Hildebrand F."/>
            <person name="Pallen M.J."/>
        </authorList>
    </citation>
    <scope>NUCLEOTIDE SEQUENCE</scope>
    <source>
        <strain evidence="2">ChiSxjej1B13-11774</strain>
    </source>
</reference>
<feature type="transmembrane region" description="Helical" evidence="1">
    <location>
        <begin position="270"/>
        <end position="288"/>
    </location>
</feature>
<organism evidence="2 3">
    <name type="scientific">Candidatus Gemmiger excrementigallinarum</name>
    <dbReference type="NCBI Taxonomy" id="2838609"/>
    <lineage>
        <taxon>Bacteria</taxon>
        <taxon>Bacillati</taxon>
        <taxon>Bacillota</taxon>
        <taxon>Clostridia</taxon>
        <taxon>Eubacteriales</taxon>
        <taxon>Gemmiger</taxon>
    </lineage>
</organism>
<evidence type="ECO:0000313" key="3">
    <source>
        <dbReference type="Proteomes" id="UP000824048"/>
    </source>
</evidence>
<comment type="caution">
    <text evidence="2">The sequence shown here is derived from an EMBL/GenBank/DDBJ whole genome shotgun (WGS) entry which is preliminary data.</text>
</comment>
<keyword evidence="1" id="KW-1133">Transmembrane helix</keyword>
<feature type="transmembrane region" description="Helical" evidence="1">
    <location>
        <begin position="465"/>
        <end position="485"/>
    </location>
</feature>
<feature type="transmembrane region" description="Helical" evidence="1">
    <location>
        <begin position="396"/>
        <end position="414"/>
    </location>
</feature>
<protein>
    <submittedName>
        <fullName evidence="2">Uncharacterized protein</fullName>
    </submittedName>
</protein>
<evidence type="ECO:0000313" key="2">
    <source>
        <dbReference type="EMBL" id="HIZ42648.1"/>
    </source>
</evidence>
<keyword evidence="1" id="KW-0812">Transmembrane</keyword>
<dbReference type="EMBL" id="DXBP01000052">
    <property type="protein sequence ID" value="HIZ42648.1"/>
    <property type="molecule type" value="Genomic_DNA"/>
</dbReference>
<accession>A0A9D2ES48</accession>
<reference evidence="2" key="2">
    <citation type="submission" date="2021-04" db="EMBL/GenBank/DDBJ databases">
        <authorList>
            <person name="Gilroy R."/>
        </authorList>
    </citation>
    <scope>NUCLEOTIDE SEQUENCE</scope>
    <source>
        <strain evidence="2">ChiSxjej1B13-11774</strain>
    </source>
</reference>
<name>A0A9D2ES48_9FIRM</name>
<sequence>MELLCVLAAVLALFLACAALTLKARVPAGMAPLTVLSGIAAVFTLAGMAGVLYPAAWAVYALCAAGGIWALWPRKGAAPDWKALFTPGSVLFWGMTLAFAVYFSIRQPMASGYDELSLWATAVKVTKVDNSLYSTATLGTPWAVTQNPGLPLISYFFQFFGSYADWKIYLAYDALYFACYAAVLSALPWKKWRVAVPLAAVLWCTPFFFTIYNHTIYLADTYLTSYGDVPAGLVFGGAVAMWLALRQTDGPRWAVLPVLALAANLKANDFVLSLAAAGLIAVDAWFFCDGSFKKGLARRTGFAAACFAAPMAIYYLWNVRYVGWLVARNSDSGGVGETSAALSDVVINGVKILLGQPVEGFFAERQPQFLQAMADMGHQFWTSDGKLSMIGQGRNVVLLILLLFAVAFVVAAGWQLRARIAALAVLSTGCFAGYNLMLALSYGFIFKPFQAEGLYDYNRYIYSYYIGWFLMAVACLATALLPQMCNRVKLVKEKDGPTAMFVSTRYTPRWGLAGQGVVLLLAAAMLLRQNQVVLPQLSVLGFADSEFSDRRSVRAEADLVCSYLNEDDRVFFVSQGDNGERWFSAVFDFYPVLVDYSGIASEMIGGGGELGLPELKPEEDGPKNFYYHGFTAEELDGIVRDNGCTVLYLQKIDDIFVQSYEDLFTDGLDAALSGQTLLYRVTDDGFAPMEMEVPAS</sequence>
<feature type="transmembrane region" description="Helical" evidence="1">
    <location>
        <begin position="195"/>
        <end position="213"/>
    </location>
</feature>
<keyword evidence="1" id="KW-0472">Membrane</keyword>
<evidence type="ECO:0000256" key="1">
    <source>
        <dbReference type="SAM" id="Phobius"/>
    </source>
</evidence>